<reference evidence="2" key="1">
    <citation type="submission" date="2015-04" db="UniProtKB">
        <authorList>
            <consortium name="EnsemblPlants"/>
        </authorList>
    </citation>
    <scope>IDENTIFICATION</scope>
</reference>
<feature type="compositionally biased region" description="Basic residues" evidence="1">
    <location>
        <begin position="56"/>
        <end position="72"/>
    </location>
</feature>
<organism evidence="2">
    <name type="scientific">Oryza glumipatula</name>
    <dbReference type="NCBI Taxonomy" id="40148"/>
    <lineage>
        <taxon>Eukaryota</taxon>
        <taxon>Viridiplantae</taxon>
        <taxon>Streptophyta</taxon>
        <taxon>Embryophyta</taxon>
        <taxon>Tracheophyta</taxon>
        <taxon>Spermatophyta</taxon>
        <taxon>Magnoliopsida</taxon>
        <taxon>Liliopsida</taxon>
        <taxon>Poales</taxon>
        <taxon>Poaceae</taxon>
        <taxon>BOP clade</taxon>
        <taxon>Oryzoideae</taxon>
        <taxon>Oryzeae</taxon>
        <taxon>Oryzinae</taxon>
        <taxon>Oryza</taxon>
    </lineage>
</organism>
<dbReference type="AlphaFoldDB" id="A0A0D9YV75"/>
<keyword evidence="3" id="KW-1185">Reference proteome</keyword>
<feature type="compositionally biased region" description="Low complexity" evidence="1">
    <location>
        <begin position="41"/>
        <end position="51"/>
    </location>
</feature>
<evidence type="ECO:0000256" key="1">
    <source>
        <dbReference type="SAM" id="MobiDB-lite"/>
    </source>
</evidence>
<dbReference type="Proteomes" id="UP000026961">
    <property type="component" value="Chromosome 2"/>
</dbReference>
<reference evidence="2" key="2">
    <citation type="submission" date="2018-05" db="EMBL/GenBank/DDBJ databases">
        <title>OgluRS3 (Oryza glumaepatula Reference Sequence Version 3).</title>
        <authorList>
            <person name="Zhang J."/>
            <person name="Kudrna D."/>
            <person name="Lee S."/>
            <person name="Talag J."/>
            <person name="Welchert J."/>
            <person name="Wing R.A."/>
        </authorList>
    </citation>
    <scope>NUCLEOTIDE SEQUENCE [LARGE SCALE GENOMIC DNA]</scope>
</reference>
<evidence type="ECO:0000313" key="2">
    <source>
        <dbReference type="EnsemblPlants" id="OGLUM02G25100.1"/>
    </source>
</evidence>
<dbReference type="EnsemblPlants" id="OGLUM02G25100.1">
    <property type="protein sequence ID" value="OGLUM02G25100.1"/>
    <property type="gene ID" value="OGLUM02G25100"/>
</dbReference>
<dbReference type="HOGENOM" id="CLU_1761606_0_0_1"/>
<feature type="compositionally biased region" description="Basic and acidic residues" evidence="1">
    <location>
        <begin position="8"/>
        <end position="30"/>
    </location>
</feature>
<dbReference type="Gramene" id="OGLUM02G25100.1">
    <property type="protein sequence ID" value="OGLUM02G25100.1"/>
    <property type="gene ID" value="OGLUM02G25100"/>
</dbReference>
<protein>
    <submittedName>
        <fullName evidence="2">Uncharacterized protein</fullName>
    </submittedName>
</protein>
<sequence>MALTISTGREEVSSARQERRRASAAGDRRRGGGGNNKGEGEAVVAEAAGVEEGIGGRRRAKQEKGRQRRANSRRGCISSAAAPHCGRVERAVEHWHQGGAARYGRQLVGEQLGAGDGPPKVSESCVPGHAELQVMATAEAETATVTSS</sequence>
<name>A0A0D9YV75_9ORYZ</name>
<proteinExistence type="predicted"/>
<feature type="region of interest" description="Disordered" evidence="1">
    <location>
        <begin position="1"/>
        <end position="75"/>
    </location>
</feature>
<accession>A0A0D9YV75</accession>
<evidence type="ECO:0000313" key="3">
    <source>
        <dbReference type="Proteomes" id="UP000026961"/>
    </source>
</evidence>